<evidence type="ECO:0000313" key="5">
    <source>
        <dbReference type="Proteomes" id="UP000187429"/>
    </source>
</evidence>
<keyword evidence="5" id="KW-1185">Reference proteome</keyword>
<feature type="domain" description="CCHC-type" evidence="3">
    <location>
        <begin position="248"/>
        <end position="263"/>
    </location>
</feature>
<dbReference type="Proteomes" id="UP000187429">
    <property type="component" value="Unassembled WGS sequence"/>
</dbReference>
<dbReference type="InterPro" id="IPR001878">
    <property type="entry name" value="Znf_CCHC"/>
</dbReference>
<name>A0A1R1YQQ1_9FUNG</name>
<dbReference type="SMART" id="SM00343">
    <property type="entry name" value="ZnF_C2HC"/>
    <property type="match status" value="1"/>
</dbReference>
<dbReference type="GO" id="GO:0003676">
    <property type="term" value="F:nucleic acid binding"/>
    <property type="evidence" value="ECO:0007669"/>
    <property type="project" value="InterPro"/>
</dbReference>
<keyword evidence="1" id="KW-0863">Zinc-finger</keyword>
<organism evidence="4 5">
    <name type="scientific">Smittium culicis</name>
    <dbReference type="NCBI Taxonomy" id="133412"/>
    <lineage>
        <taxon>Eukaryota</taxon>
        <taxon>Fungi</taxon>
        <taxon>Fungi incertae sedis</taxon>
        <taxon>Zoopagomycota</taxon>
        <taxon>Kickxellomycotina</taxon>
        <taxon>Harpellomycetes</taxon>
        <taxon>Harpellales</taxon>
        <taxon>Legeriomycetaceae</taxon>
        <taxon>Smittium</taxon>
    </lineage>
</organism>
<dbReference type="GO" id="GO:0008270">
    <property type="term" value="F:zinc ion binding"/>
    <property type="evidence" value="ECO:0007669"/>
    <property type="project" value="UniProtKB-KW"/>
</dbReference>
<gene>
    <name evidence="4" type="ORF">AYI69_g1334</name>
</gene>
<dbReference type="Pfam" id="PF00098">
    <property type="entry name" value="zf-CCHC"/>
    <property type="match status" value="1"/>
</dbReference>
<keyword evidence="1" id="KW-0479">Metal-binding</keyword>
<dbReference type="EMBL" id="LSSM01000357">
    <property type="protein sequence ID" value="OMJ29175.1"/>
    <property type="molecule type" value="Genomic_DNA"/>
</dbReference>
<evidence type="ECO:0000313" key="4">
    <source>
        <dbReference type="EMBL" id="OMJ29175.1"/>
    </source>
</evidence>
<comment type="caution">
    <text evidence="4">The sequence shown here is derived from an EMBL/GenBank/DDBJ whole genome shotgun (WGS) entry which is preliminary data.</text>
</comment>
<feature type="region of interest" description="Disordered" evidence="2">
    <location>
        <begin position="260"/>
        <end position="288"/>
    </location>
</feature>
<dbReference type="Pfam" id="PF03732">
    <property type="entry name" value="Retrotrans_gag"/>
    <property type="match status" value="1"/>
</dbReference>
<keyword evidence="1" id="KW-0862">Zinc</keyword>
<sequence>MNERKEPFVLLSGMQLNLPSYTGKGDDLSFPRWFNGCRDEMKAFGFQNEEQMSLLLARQLKGNARQAYDALMEGSNSGFSDLKTFYDTFSVKFVDDNFDMKLRHKLLSLKQSGSISKYIEDEKDLFGSYNGMKDKDRIFYLMHNMKATYVNILNKNNPATYSDAIDLLIQKGDLIAMNANITGVTKNWDEMDIDVVQLSQQEELGINLVSIDQGGKTFWVTIKESIGQIPLSTSNIITRTFMDKNKMCWNCGSRNHLRRDCTSSDTHWRRKPNFKNTQDKEGKDKSQE</sequence>
<feature type="compositionally biased region" description="Basic and acidic residues" evidence="2">
    <location>
        <begin position="277"/>
        <end position="288"/>
    </location>
</feature>
<evidence type="ECO:0000259" key="3">
    <source>
        <dbReference type="PROSITE" id="PS50158"/>
    </source>
</evidence>
<evidence type="ECO:0000256" key="1">
    <source>
        <dbReference type="PROSITE-ProRule" id="PRU00047"/>
    </source>
</evidence>
<evidence type="ECO:0000256" key="2">
    <source>
        <dbReference type="SAM" id="MobiDB-lite"/>
    </source>
</evidence>
<reference evidence="5" key="1">
    <citation type="submission" date="2017-01" db="EMBL/GenBank/DDBJ databases">
        <authorList>
            <person name="Wang Y."/>
            <person name="White M."/>
            <person name="Kvist S."/>
            <person name="Moncalvo J.-M."/>
        </authorList>
    </citation>
    <scope>NUCLEOTIDE SEQUENCE [LARGE SCALE GENOMIC DNA]</scope>
    <source>
        <strain evidence="5">ID-206-W2</strain>
    </source>
</reference>
<dbReference type="OrthoDB" id="6773043at2759"/>
<proteinExistence type="predicted"/>
<dbReference type="InterPro" id="IPR005162">
    <property type="entry name" value="Retrotrans_gag_dom"/>
</dbReference>
<dbReference type="PROSITE" id="PS50158">
    <property type="entry name" value="ZF_CCHC"/>
    <property type="match status" value="1"/>
</dbReference>
<accession>A0A1R1YQQ1</accession>
<protein>
    <recommendedName>
        <fullName evidence="3">CCHC-type domain-containing protein</fullName>
    </recommendedName>
</protein>
<dbReference type="AlphaFoldDB" id="A0A1R1YQQ1"/>